<dbReference type="InterPro" id="IPR003593">
    <property type="entry name" value="AAA+_ATPase"/>
</dbReference>
<dbReference type="Proteomes" id="UP000045706">
    <property type="component" value="Unassembled WGS sequence"/>
</dbReference>
<dbReference type="InterPro" id="IPR027417">
    <property type="entry name" value="P-loop_NTPase"/>
</dbReference>
<dbReference type="GO" id="GO:0016887">
    <property type="term" value="F:ATP hydrolysis activity"/>
    <property type="evidence" value="ECO:0007669"/>
    <property type="project" value="InterPro"/>
</dbReference>
<evidence type="ECO:0000259" key="5">
    <source>
        <dbReference type="SMART" id="SM00382"/>
    </source>
</evidence>
<dbReference type="FunFam" id="3.40.50.300:FF:000012">
    <property type="entry name" value="Transitional endoplasmic reticulum ATPase"/>
    <property type="match status" value="1"/>
</dbReference>
<organism evidence="6 7">
    <name type="scientific">Verticillium longisporum</name>
    <name type="common">Verticillium dahliae var. longisporum</name>
    <dbReference type="NCBI Taxonomy" id="100787"/>
    <lineage>
        <taxon>Eukaryota</taxon>
        <taxon>Fungi</taxon>
        <taxon>Dikarya</taxon>
        <taxon>Ascomycota</taxon>
        <taxon>Pezizomycotina</taxon>
        <taxon>Sordariomycetes</taxon>
        <taxon>Hypocreomycetidae</taxon>
        <taxon>Glomerellales</taxon>
        <taxon>Plectosphaerellaceae</taxon>
        <taxon>Verticillium</taxon>
    </lineage>
</organism>
<keyword evidence="3 4" id="KW-0067">ATP-binding</keyword>
<dbReference type="InterPro" id="IPR003960">
    <property type="entry name" value="ATPase_AAA_CS"/>
</dbReference>
<dbReference type="GO" id="GO:0031593">
    <property type="term" value="F:polyubiquitin modification-dependent protein binding"/>
    <property type="evidence" value="ECO:0007669"/>
    <property type="project" value="TreeGrafter"/>
</dbReference>
<name>A0A0G4MS50_VERLO</name>
<dbReference type="Gene3D" id="3.40.50.300">
    <property type="entry name" value="P-loop containing nucleotide triphosphate hydrolases"/>
    <property type="match status" value="3"/>
</dbReference>
<dbReference type="GO" id="GO:0005524">
    <property type="term" value="F:ATP binding"/>
    <property type="evidence" value="ECO:0007669"/>
    <property type="project" value="UniProtKB-KW"/>
</dbReference>
<dbReference type="Gene3D" id="1.10.8.60">
    <property type="match status" value="2"/>
</dbReference>
<dbReference type="Pfam" id="PF00004">
    <property type="entry name" value="AAA"/>
    <property type="match status" value="2"/>
</dbReference>
<gene>
    <name evidence="6" type="ORF">BN1723_015167</name>
</gene>
<feature type="domain" description="AAA+ ATPase" evidence="5">
    <location>
        <begin position="103"/>
        <end position="225"/>
    </location>
</feature>
<dbReference type="InterPro" id="IPR050168">
    <property type="entry name" value="AAA_ATPase_domain"/>
</dbReference>
<dbReference type="PANTHER" id="PTHR23077:SF171">
    <property type="entry name" value="NUCLEAR VALOSIN-CONTAINING PROTEIN-LIKE"/>
    <property type="match status" value="1"/>
</dbReference>
<dbReference type="SUPFAM" id="SSF52540">
    <property type="entry name" value="P-loop containing nucleoside triphosphate hydrolases"/>
    <property type="match status" value="3"/>
</dbReference>
<dbReference type="PROSITE" id="PS00674">
    <property type="entry name" value="AAA"/>
    <property type="match status" value="2"/>
</dbReference>
<dbReference type="FunFam" id="1.10.8.60:FF:000004">
    <property type="entry name" value="Cell division control 48"/>
    <property type="match status" value="1"/>
</dbReference>
<dbReference type="GO" id="GO:0097352">
    <property type="term" value="P:autophagosome maturation"/>
    <property type="evidence" value="ECO:0007669"/>
    <property type="project" value="TreeGrafter"/>
</dbReference>
<dbReference type="GO" id="GO:0005829">
    <property type="term" value="C:cytosol"/>
    <property type="evidence" value="ECO:0007669"/>
    <property type="project" value="TreeGrafter"/>
</dbReference>
<dbReference type="EMBL" id="CVQI01029779">
    <property type="protein sequence ID" value="CRK37061.1"/>
    <property type="molecule type" value="Genomic_DNA"/>
</dbReference>
<dbReference type="AlphaFoldDB" id="A0A0G4MS50"/>
<sequence length="375" mass="41223">MDGMTSKKNVFVIGATNRPEQLDPALCRPGRLDSLIYVPLPDEEGRLGILSAQLRKTPVAADVDLNYIASKTHGFSGADLGFITQRAVKIAIKESIAFDIERKTLMARAVANETGAFFFLINGPEIMSKMAGESESNLRKAFEEAEKNSPAIIFIDEIDSIAPKREKTNGEVERRVVSQLLTLMDGMKARSNVVVMAATNRPNSIDPALRRFGRFDREVDIGIPDPTGRLEILQIHTKNMKLGDDVDLEQIASETHGYVGSDVAALCSEAAMQQIREKMDLIDLDEDTIDAEVLDSLGVTMENFRFALGVSNPSALREVAVVEVPNVRWEDIGGLEGVKQDLKESVQYPVDHPEMFLKFGLSPSRGVLFYGPPGT</sequence>
<comment type="similarity">
    <text evidence="1 4">Belongs to the AAA ATPase family.</text>
</comment>
<keyword evidence="2 4" id="KW-0547">Nucleotide-binding</keyword>
<dbReference type="GO" id="GO:0030970">
    <property type="term" value="P:retrograde protein transport, ER to cytosol"/>
    <property type="evidence" value="ECO:0007669"/>
    <property type="project" value="TreeGrafter"/>
</dbReference>
<evidence type="ECO:0000313" key="7">
    <source>
        <dbReference type="Proteomes" id="UP000045706"/>
    </source>
</evidence>
<dbReference type="InterPro" id="IPR041569">
    <property type="entry name" value="AAA_lid_3"/>
</dbReference>
<dbReference type="SMART" id="SM00382">
    <property type="entry name" value="AAA"/>
    <property type="match status" value="1"/>
</dbReference>
<reference evidence="7" key="1">
    <citation type="submission" date="2015-05" db="EMBL/GenBank/DDBJ databases">
        <authorList>
            <person name="Fogelqvist Johan"/>
        </authorList>
    </citation>
    <scope>NUCLEOTIDE SEQUENCE [LARGE SCALE GENOMIC DNA]</scope>
</reference>
<evidence type="ECO:0000256" key="1">
    <source>
        <dbReference type="ARBA" id="ARBA00006914"/>
    </source>
</evidence>
<protein>
    <recommendedName>
        <fullName evidence="5">AAA+ ATPase domain-containing protein</fullName>
    </recommendedName>
</protein>
<feature type="non-terminal residue" evidence="6">
    <location>
        <position position="375"/>
    </location>
</feature>
<dbReference type="GO" id="GO:0051228">
    <property type="term" value="P:mitotic spindle disassembly"/>
    <property type="evidence" value="ECO:0007669"/>
    <property type="project" value="TreeGrafter"/>
</dbReference>
<evidence type="ECO:0000256" key="3">
    <source>
        <dbReference type="ARBA" id="ARBA00022840"/>
    </source>
</evidence>
<dbReference type="PANTHER" id="PTHR23077">
    <property type="entry name" value="AAA-FAMILY ATPASE"/>
    <property type="match status" value="1"/>
</dbReference>
<accession>A0A0G4MS50</accession>
<evidence type="ECO:0000313" key="6">
    <source>
        <dbReference type="EMBL" id="CRK37061.1"/>
    </source>
</evidence>
<dbReference type="Pfam" id="PF17862">
    <property type="entry name" value="AAA_lid_3"/>
    <property type="match status" value="1"/>
</dbReference>
<dbReference type="InterPro" id="IPR003959">
    <property type="entry name" value="ATPase_AAA_core"/>
</dbReference>
<dbReference type="GO" id="GO:0005634">
    <property type="term" value="C:nucleus"/>
    <property type="evidence" value="ECO:0007669"/>
    <property type="project" value="TreeGrafter"/>
</dbReference>
<dbReference type="GO" id="GO:0034098">
    <property type="term" value="C:VCP-NPL4-UFD1 AAA ATPase complex"/>
    <property type="evidence" value="ECO:0007669"/>
    <property type="project" value="TreeGrafter"/>
</dbReference>
<proteinExistence type="inferred from homology"/>
<evidence type="ECO:0000256" key="4">
    <source>
        <dbReference type="RuleBase" id="RU003651"/>
    </source>
</evidence>
<evidence type="ECO:0000256" key="2">
    <source>
        <dbReference type="ARBA" id="ARBA00022741"/>
    </source>
</evidence>